<accession>A0A5P1R898</accession>
<dbReference type="RefSeq" id="WP_138986583.1">
    <property type="nucleotide sequence ID" value="NZ_CP043869.1"/>
</dbReference>
<protein>
    <submittedName>
        <fullName evidence="1">Capsular polysaccharide biosynthesis protein</fullName>
    </submittedName>
</protein>
<evidence type="ECO:0000313" key="1">
    <source>
        <dbReference type="EMBL" id="QEQ95879.1"/>
    </source>
</evidence>
<dbReference type="Pfam" id="PF05159">
    <property type="entry name" value="Capsule_synth"/>
    <property type="match status" value="2"/>
</dbReference>
<organism evidence="1 2">
    <name type="scientific">Neptunomonas concharum</name>
    <dbReference type="NCBI Taxonomy" id="1031538"/>
    <lineage>
        <taxon>Bacteria</taxon>
        <taxon>Pseudomonadati</taxon>
        <taxon>Pseudomonadota</taxon>
        <taxon>Gammaproteobacteria</taxon>
        <taxon>Oceanospirillales</taxon>
        <taxon>Oceanospirillaceae</taxon>
        <taxon>Neptunomonas</taxon>
    </lineage>
</organism>
<dbReference type="GO" id="GO:0015774">
    <property type="term" value="P:polysaccharide transport"/>
    <property type="evidence" value="ECO:0007669"/>
    <property type="project" value="InterPro"/>
</dbReference>
<dbReference type="EMBL" id="CP043869">
    <property type="protein sequence ID" value="QEQ95879.1"/>
    <property type="molecule type" value="Genomic_DNA"/>
</dbReference>
<dbReference type="AlphaFoldDB" id="A0A5P1R898"/>
<dbReference type="InterPro" id="IPR007833">
    <property type="entry name" value="Capsule_polysaccharide_synth"/>
</dbReference>
<dbReference type="CDD" id="cd16440">
    <property type="entry name" value="beta_Kdo_transferase_KpsC_1"/>
    <property type="match status" value="1"/>
</dbReference>
<dbReference type="KEGG" id="ncu:F0U83_03700"/>
<keyword evidence="2" id="KW-1185">Reference proteome</keyword>
<name>A0A5P1R898_9GAMM</name>
<proteinExistence type="predicted"/>
<sequence length="644" mass="72746">MKTVGFFAAGHAVIGHLDRVLEARVKYCPPFYPSQGLDAVAGWGYKPSSKRAMAYAAKHNLPYWALEDGFLRSIGLGVHGHLEHSFIVDPVGVYYDATKPSLLENLIIHAPQDTDSLERANRCIEMLRQARLSKYNLAPDVSVFSQKAKSAVLVVDQTYGDTSVRLGMASATQFEEMLKAAIHDNPGAEVLVKVHPDVLAGKKKGYLHELAKVYSCRLVAQEVNPWSLFERVSDVYVVTSQLGFEALLAGKRVHCFGIPFYAGWGLTQDRQQCDRRQQPRSLQQLFFAAYLQYCRYINPYTGERCAFEDTVALLSLQKQHLERLRGTWLLPKNQRTFLPRLNRVLGLAANIRIASDGVSGCADKPALVNSYWLQDKSQASRVIKVQALDLFSVGPYKGVGYGLSNGIEVVNELLNKSELLGLLNQYDLLSYEQDAASGLYTVYRRYLQQQISETYTCFFQFPKDRKILLVVEDREQLSAEDELVLLNLIREANPTAYIIYARKDWNADKFAICPLPSVCDRGLAYDDILPFIQWVDEVHTHSSLIGFKALVLSVPVVTYSDAFYAGWGLTEDNMLSIKRARCLTLEELVYMLLIKYVTYHDPDTGDVINFETAHLLAQRYAHYPYGLTLASRIKRVIRSIFLNT</sequence>
<dbReference type="GO" id="GO:0000271">
    <property type="term" value="P:polysaccharide biosynthetic process"/>
    <property type="evidence" value="ECO:0007669"/>
    <property type="project" value="InterPro"/>
</dbReference>
<gene>
    <name evidence="1" type="ORF">F0U83_03700</name>
</gene>
<evidence type="ECO:0000313" key="2">
    <source>
        <dbReference type="Proteomes" id="UP000324760"/>
    </source>
</evidence>
<dbReference type="OrthoDB" id="543755at2"/>
<reference evidence="1 2" key="1">
    <citation type="journal article" date="2019" name="Biochem. Eng. J.">
        <title>Metabolic engineering of the marine bacteria Neptunomonas concharum for the production of acetoin and meso-2,3-butanediol from acetate.</title>
        <authorList>
            <person name="Li W."/>
            <person name="Pu N."/>
            <person name="Liu C.-X."/>
            <person name="Yuan Q.-P."/>
            <person name="Li Z.-J."/>
        </authorList>
    </citation>
    <scope>NUCLEOTIDE SEQUENCE [LARGE SCALE GENOMIC DNA]</scope>
    <source>
        <strain evidence="1 2">JCM17730</strain>
    </source>
</reference>
<dbReference type="Proteomes" id="UP000324760">
    <property type="component" value="Chromosome"/>
</dbReference>